<organism evidence="2 3">
    <name type="scientific">Sphingomonas floccifaciens</name>
    <dbReference type="NCBI Taxonomy" id="1844115"/>
    <lineage>
        <taxon>Bacteria</taxon>
        <taxon>Pseudomonadati</taxon>
        <taxon>Pseudomonadota</taxon>
        <taxon>Alphaproteobacteria</taxon>
        <taxon>Sphingomonadales</taxon>
        <taxon>Sphingomonadaceae</taxon>
        <taxon>Sphingomonas</taxon>
    </lineage>
</organism>
<dbReference type="PANTHER" id="PTHR33490:SF6">
    <property type="entry name" value="SLL1049 PROTEIN"/>
    <property type="match status" value="1"/>
</dbReference>
<dbReference type="Pfam" id="PF08379">
    <property type="entry name" value="Bact_transglu_N"/>
    <property type="match status" value="1"/>
</dbReference>
<dbReference type="SMART" id="SM00460">
    <property type="entry name" value="TGc"/>
    <property type="match status" value="1"/>
</dbReference>
<dbReference type="RefSeq" id="WP_380938293.1">
    <property type="nucleotide sequence ID" value="NZ_JBHUFC010000001.1"/>
</dbReference>
<evidence type="ECO:0000313" key="3">
    <source>
        <dbReference type="Proteomes" id="UP001597283"/>
    </source>
</evidence>
<dbReference type="Pfam" id="PF01841">
    <property type="entry name" value="Transglut_core"/>
    <property type="match status" value="1"/>
</dbReference>
<sequence>MRVSVDHRTRYRFTSPQDRLIQMLRLTPQDSADQTVVNWHIGVDCDARLREARDGFGNRVTMLYAAGPIEGIEITVSGEVLTAGDAGLIRGVIEPLPPALFLRRTDRTGVSEAMREFAAAIDGVDGDRIARLHSINAALFARFAVQEEPHDEGFGADIAFQSDHAAPRDFAHMFIALLREEGVPARYVSGYHTRDGDEGHAPHAWAEAYVDDLGWIAFDPSRGVSADASYVRVATALDAGGAAPVAGMRMGPGAEKLDVDIQVEELGGEG</sequence>
<dbReference type="InterPro" id="IPR002931">
    <property type="entry name" value="Transglutaminase-like"/>
</dbReference>
<comment type="caution">
    <text evidence="2">The sequence shown here is derived from an EMBL/GenBank/DDBJ whole genome shotgun (WGS) entry which is preliminary data.</text>
</comment>
<dbReference type="Proteomes" id="UP001597283">
    <property type="component" value="Unassembled WGS sequence"/>
</dbReference>
<keyword evidence="3" id="KW-1185">Reference proteome</keyword>
<dbReference type="Gene3D" id="3.10.620.30">
    <property type="match status" value="1"/>
</dbReference>
<name>A0ABW4N8L1_9SPHN</name>
<accession>A0ABW4N8L1</accession>
<evidence type="ECO:0000313" key="2">
    <source>
        <dbReference type="EMBL" id="MFD1786379.1"/>
    </source>
</evidence>
<feature type="domain" description="Transglutaminase-like" evidence="1">
    <location>
        <begin position="159"/>
        <end position="222"/>
    </location>
</feature>
<dbReference type="PANTHER" id="PTHR33490">
    <property type="entry name" value="BLR5614 PROTEIN-RELATED"/>
    <property type="match status" value="1"/>
</dbReference>
<evidence type="ECO:0000259" key="1">
    <source>
        <dbReference type="SMART" id="SM00460"/>
    </source>
</evidence>
<proteinExistence type="predicted"/>
<dbReference type="EMBL" id="JBHUFC010000001">
    <property type="protein sequence ID" value="MFD1786379.1"/>
    <property type="molecule type" value="Genomic_DNA"/>
</dbReference>
<dbReference type="InterPro" id="IPR038765">
    <property type="entry name" value="Papain-like_cys_pep_sf"/>
</dbReference>
<protein>
    <submittedName>
        <fullName evidence="2">Transglutaminase N-terminal domain-containing protein</fullName>
    </submittedName>
</protein>
<reference evidence="3" key="1">
    <citation type="journal article" date="2019" name="Int. J. Syst. Evol. Microbiol.">
        <title>The Global Catalogue of Microorganisms (GCM) 10K type strain sequencing project: providing services to taxonomists for standard genome sequencing and annotation.</title>
        <authorList>
            <consortium name="The Broad Institute Genomics Platform"/>
            <consortium name="The Broad Institute Genome Sequencing Center for Infectious Disease"/>
            <person name="Wu L."/>
            <person name="Ma J."/>
        </authorList>
    </citation>
    <scope>NUCLEOTIDE SEQUENCE [LARGE SCALE GENOMIC DNA]</scope>
    <source>
        <strain evidence="3">Q85</strain>
    </source>
</reference>
<dbReference type="InterPro" id="IPR013589">
    <property type="entry name" value="Bac_transglu_N"/>
</dbReference>
<gene>
    <name evidence="2" type="ORF">ACFSC3_02220</name>
</gene>
<dbReference type="SUPFAM" id="SSF54001">
    <property type="entry name" value="Cysteine proteinases"/>
    <property type="match status" value="1"/>
</dbReference>